<protein>
    <submittedName>
        <fullName evidence="1">Uncharacterized protein</fullName>
    </submittedName>
</protein>
<keyword evidence="2" id="KW-1185">Reference proteome</keyword>
<sequence>MERPALPKLSSPESPQASPVKPRKRDRLMSFISRARAGSVTKQSTSPTREEFDLPTPQSSQFGSLVSLPRISTGTSSKRTSRSVYAPQPMAVTPSTASTSSASDTSLVTPGASQPDVSTIQEHVVQADVFGTASPTFTPSSFMPDMSDNTDVSIIDDMYEPTSLEPTLPPPTPGSSTPSFFLPPKQEGLFASFARKTVRRRKKKLIVSWLSGQITSTDGLGRSQYGTAREREQRLREDRLLKWCESFGVVRRFERRENGYPHTRFNHIPTLRMSALAVQYASHALWILSPVSLSPSLCIFKLPMAVTSS</sequence>
<accession>A0ACB8U3H4</accession>
<dbReference type="EMBL" id="MU274912">
    <property type="protein sequence ID" value="KAI0088790.1"/>
    <property type="molecule type" value="Genomic_DNA"/>
</dbReference>
<comment type="caution">
    <text evidence="1">The sequence shown here is derived from an EMBL/GenBank/DDBJ whole genome shotgun (WGS) entry which is preliminary data.</text>
</comment>
<evidence type="ECO:0000313" key="1">
    <source>
        <dbReference type="EMBL" id="KAI0088790.1"/>
    </source>
</evidence>
<gene>
    <name evidence="1" type="ORF">BDY19DRAFT_147077</name>
</gene>
<reference evidence="1" key="1">
    <citation type="journal article" date="2021" name="Environ. Microbiol.">
        <title>Gene family expansions and transcriptome signatures uncover fungal adaptations to wood decay.</title>
        <authorList>
            <person name="Hage H."/>
            <person name="Miyauchi S."/>
            <person name="Viragh M."/>
            <person name="Drula E."/>
            <person name="Min B."/>
            <person name="Chaduli D."/>
            <person name="Navarro D."/>
            <person name="Favel A."/>
            <person name="Norest M."/>
            <person name="Lesage-Meessen L."/>
            <person name="Balint B."/>
            <person name="Merenyi Z."/>
            <person name="de Eugenio L."/>
            <person name="Morin E."/>
            <person name="Martinez A.T."/>
            <person name="Baldrian P."/>
            <person name="Stursova M."/>
            <person name="Martinez M.J."/>
            <person name="Novotny C."/>
            <person name="Magnuson J.K."/>
            <person name="Spatafora J.W."/>
            <person name="Maurice S."/>
            <person name="Pangilinan J."/>
            <person name="Andreopoulos W."/>
            <person name="LaButti K."/>
            <person name="Hundley H."/>
            <person name="Na H."/>
            <person name="Kuo A."/>
            <person name="Barry K."/>
            <person name="Lipzen A."/>
            <person name="Henrissat B."/>
            <person name="Riley R."/>
            <person name="Ahrendt S."/>
            <person name="Nagy L.G."/>
            <person name="Grigoriev I.V."/>
            <person name="Martin F."/>
            <person name="Rosso M.N."/>
        </authorList>
    </citation>
    <scope>NUCLEOTIDE SEQUENCE</scope>
    <source>
        <strain evidence="1">CBS 384.51</strain>
    </source>
</reference>
<organism evidence="1 2">
    <name type="scientific">Irpex rosettiformis</name>
    <dbReference type="NCBI Taxonomy" id="378272"/>
    <lineage>
        <taxon>Eukaryota</taxon>
        <taxon>Fungi</taxon>
        <taxon>Dikarya</taxon>
        <taxon>Basidiomycota</taxon>
        <taxon>Agaricomycotina</taxon>
        <taxon>Agaricomycetes</taxon>
        <taxon>Polyporales</taxon>
        <taxon>Irpicaceae</taxon>
        <taxon>Irpex</taxon>
    </lineage>
</organism>
<dbReference type="Proteomes" id="UP001055072">
    <property type="component" value="Unassembled WGS sequence"/>
</dbReference>
<name>A0ACB8U3H4_9APHY</name>
<evidence type="ECO:0000313" key="2">
    <source>
        <dbReference type="Proteomes" id="UP001055072"/>
    </source>
</evidence>
<proteinExistence type="predicted"/>